<dbReference type="STRING" id="1150600.ADIARSV_1693"/>
<feature type="transmembrane region" description="Helical" evidence="1">
    <location>
        <begin position="147"/>
        <end position="167"/>
    </location>
</feature>
<organism evidence="2 3">
    <name type="scientific">Arcticibacter svalbardensis MN12-7</name>
    <dbReference type="NCBI Taxonomy" id="1150600"/>
    <lineage>
        <taxon>Bacteria</taxon>
        <taxon>Pseudomonadati</taxon>
        <taxon>Bacteroidota</taxon>
        <taxon>Sphingobacteriia</taxon>
        <taxon>Sphingobacteriales</taxon>
        <taxon>Sphingobacteriaceae</taxon>
        <taxon>Arcticibacter</taxon>
    </lineage>
</organism>
<keyword evidence="3" id="KW-1185">Reference proteome</keyword>
<dbReference type="AlphaFoldDB" id="R9GUM8"/>
<feature type="transmembrane region" description="Helical" evidence="1">
    <location>
        <begin position="48"/>
        <end position="68"/>
    </location>
</feature>
<feature type="transmembrane region" description="Helical" evidence="1">
    <location>
        <begin position="179"/>
        <end position="200"/>
    </location>
</feature>
<protein>
    <recommendedName>
        <fullName evidence="4">UbiA prenyltransferase family protein</fullName>
    </recommendedName>
</protein>
<gene>
    <name evidence="2" type="ORF">ADIARSV_1693</name>
</gene>
<comment type="caution">
    <text evidence="2">The sequence shown here is derived from an EMBL/GenBank/DDBJ whole genome shotgun (WGS) entry which is preliminary data.</text>
</comment>
<dbReference type="RefSeq" id="WP_016194929.1">
    <property type="nucleotide sequence ID" value="NZ_AQPN01000063.1"/>
</dbReference>
<reference evidence="2 3" key="1">
    <citation type="journal article" date="2013" name="Genome Announc.">
        <title>Draft Genome Sequence of Arcticibacter svalbardensis Strain MN12-7T, a Member of the Family Sphingobacteriaceae Isolated from an Arctic Soil Sample.</title>
        <authorList>
            <person name="Shivaji S."/>
            <person name="Ara S."/>
            <person name="Prasad S."/>
            <person name="Manasa B.P."/>
            <person name="Begum Z."/>
            <person name="Singh A."/>
            <person name="Kumar Pinnaka A."/>
        </authorList>
    </citation>
    <scope>NUCLEOTIDE SEQUENCE [LARGE SCALE GENOMIC DNA]</scope>
    <source>
        <strain evidence="2 3">MN12-7</strain>
    </source>
</reference>
<feature type="transmembrane region" description="Helical" evidence="1">
    <location>
        <begin position="21"/>
        <end position="42"/>
    </location>
</feature>
<dbReference type="eggNOG" id="COG0382">
    <property type="taxonomic scope" value="Bacteria"/>
</dbReference>
<name>R9GUM8_9SPHI</name>
<proteinExistence type="predicted"/>
<feature type="transmembrane region" description="Helical" evidence="1">
    <location>
        <begin position="115"/>
        <end position="135"/>
    </location>
</feature>
<feature type="transmembrane region" description="Helical" evidence="1">
    <location>
        <begin position="225"/>
        <end position="243"/>
    </location>
</feature>
<keyword evidence="1" id="KW-1133">Transmembrane helix</keyword>
<dbReference type="PATRIC" id="fig|1150600.3.peg.1667"/>
<dbReference type="Proteomes" id="UP000014174">
    <property type="component" value="Unassembled WGS sequence"/>
</dbReference>
<evidence type="ECO:0000313" key="2">
    <source>
        <dbReference type="EMBL" id="EOR95205.1"/>
    </source>
</evidence>
<evidence type="ECO:0000256" key="1">
    <source>
        <dbReference type="SAM" id="Phobius"/>
    </source>
</evidence>
<dbReference type="OrthoDB" id="1467772at2"/>
<dbReference type="Gene3D" id="1.20.120.1780">
    <property type="entry name" value="UbiA prenyltransferase"/>
    <property type="match status" value="1"/>
</dbReference>
<feature type="transmembrane region" description="Helical" evidence="1">
    <location>
        <begin position="249"/>
        <end position="266"/>
    </location>
</feature>
<accession>R9GUM8</accession>
<evidence type="ECO:0008006" key="4">
    <source>
        <dbReference type="Google" id="ProtNLM"/>
    </source>
</evidence>
<feature type="transmembrane region" description="Helical" evidence="1">
    <location>
        <begin position="89"/>
        <end position="109"/>
    </location>
</feature>
<evidence type="ECO:0000313" key="3">
    <source>
        <dbReference type="Proteomes" id="UP000014174"/>
    </source>
</evidence>
<feature type="transmembrane region" description="Helical" evidence="1">
    <location>
        <begin position="278"/>
        <end position="297"/>
    </location>
</feature>
<keyword evidence="1" id="KW-0472">Membrane</keyword>
<dbReference type="EMBL" id="AQPN01000063">
    <property type="protein sequence ID" value="EOR95205.1"/>
    <property type="molecule type" value="Genomic_DNA"/>
</dbReference>
<sequence>MADRQSPSLSNTLRSILDFILFSNIFIALCAVAQGLVTYHLLKVKPDQYVLALLFCSTLALYNFSMLLSKPKHPLKSSFRRVRWIFSHYRLTVTMTIIVVVAIVPLILFLSMPSLLLLAFLGVVSIAYNLPLFTLNEHKFGLRNIPGLKLFLIAMIWSFSSVLLPIVESSANQAIHISLASTILLVGKRFLFVAAITVPFDIRDLFQDKRYNLKTIPVMLGEKKAYLFCQFLLLTNIGLLLLFTQHFNADFFALTLTTILAGWLILKSGFNKDEYYYFGYLDGTMLLQFVLLVLFSLI</sequence>
<keyword evidence="1" id="KW-0812">Transmembrane</keyword>